<dbReference type="Pfam" id="PF00109">
    <property type="entry name" value="ketoacyl-synt"/>
    <property type="match status" value="1"/>
</dbReference>
<proteinExistence type="inferred from homology"/>
<keyword evidence="6" id="KW-0276">Fatty acid metabolism</keyword>
<comment type="similarity">
    <text evidence="14">Belongs to the thiolase-like superfamily. Beta-ketoacyl-ACP synthases family.</text>
</comment>
<dbReference type="PANTHER" id="PTHR43775:SF7">
    <property type="entry name" value="FATTY ACID SYNTHASE"/>
    <property type="match status" value="1"/>
</dbReference>
<dbReference type="GO" id="GO:0004312">
    <property type="term" value="F:fatty acid synthase activity"/>
    <property type="evidence" value="ECO:0007669"/>
    <property type="project" value="UniProtKB-EC"/>
</dbReference>
<dbReference type="GO" id="GO:0016787">
    <property type="term" value="F:hydrolase activity"/>
    <property type="evidence" value="ECO:0007669"/>
    <property type="project" value="UniProtKB-KW"/>
</dbReference>
<evidence type="ECO:0000313" key="16">
    <source>
        <dbReference type="EMBL" id="GFO05617.1"/>
    </source>
</evidence>
<keyword evidence="9" id="KW-0520">NAD</keyword>
<gene>
    <name evidence="16" type="ORF">PoB_003212200</name>
</gene>
<evidence type="ECO:0000256" key="9">
    <source>
        <dbReference type="ARBA" id="ARBA00023027"/>
    </source>
</evidence>
<keyword evidence="12" id="KW-0511">Multifunctional enzyme</keyword>
<evidence type="ECO:0000256" key="11">
    <source>
        <dbReference type="ARBA" id="ARBA00023160"/>
    </source>
</evidence>
<evidence type="ECO:0000256" key="3">
    <source>
        <dbReference type="ARBA" id="ARBA00022450"/>
    </source>
</evidence>
<evidence type="ECO:0000256" key="5">
    <source>
        <dbReference type="ARBA" id="ARBA00022801"/>
    </source>
</evidence>
<dbReference type="PROSITE" id="PS52004">
    <property type="entry name" value="KS3_2"/>
    <property type="match status" value="1"/>
</dbReference>
<keyword evidence="4" id="KW-0444">Lipid biosynthesis</keyword>
<dbReference type="Proteomes" id="UP000735302">
    <property type="component" value="Unassembled WGS sequence"/>
</dbReference>
<dbReference type="PANTHER" id="PTHR43775">
    <property type="entry name" value="FATTY ACID SYNTHASE"/>
    <property type="match status" value="1"/>
</dbReference>
<comment type="catalytic activity">
    <reaction evidence="13">
        <text>acetyl-CoA + n malonyl-CoA + 2n NADPH + 2n H(+) = a long-chain fatty acid + (n+1) CoA + n CO2 + 2n NADP(+).</text>
        <dbReference type="EC" id="2.3.1.85"/>
    </reaction>
</comment>
<keyword evidence="11" id="KW-0275">Fatty acid biosynthesis</keyword>
<dbReference type="InterPro" id="IPR050091">
    <property type="entry name" value="PKS_NRPS_Biosynth_Enz"/>
</dbReference>
<evidence type="ECO:0000256" key="14">
    <source>
        <dbReference type="RuleBase" id="RU003694"/>
    </source>
</evidence>
<reference evidence="16 17" key="1">
    <citation type="journal article" date="2021" name="Elife">
        <title>Chloroplast acquisition without the gene transfer in kleptoplastic sea slugs, Plakobranchus ocellatus.</title>
        <authorList>
            <person name="Maeda T."/>
            <person name="Takahashi S."/>
            <person name="Yoshida T."/>
            <person name="Shimamura S."/>
            <person name="Takaki Y."/>
            <person name="Nagai Y."/>
            <person name="Toyoda A."/>
            <person name="Suzuki Y."/>
            <person name="Arimoto A."/>
            <person name="Ishii H."/>
            <person name="Satoh N."/>
            <person name="Nishiyama T."/>
            <person name="Hasebe M."/>
            <person name="Maruyama T."/>
            <person name="Minagawa J."/>
            <person name="Obokata J."/>
            <person name="Shigenobu S."/>
        </authorList>
    </citation>
    <scope>NUCLEOTIDE SEQUENCE [LARGE SCALE GENOMIC DNA]</scope>
</reference>
<evidence type="ECO:0000256" key="10">
    <source>
        <dbReference type="ARBA" id="ARBA00023098"/>
    </source>
</evidence>
<dbReference type="InterPro" id="IPR014030">
    <property type="entry name" value="Ketoacyl_synth_N"/>
</dbReference>
<evidence type="ECO:0000256" key="7">
    <source>
        <dbReference type="ARBA" id="ARBA00022857"/>
    </source>
</evidence>
<keyword evidence="8" id="KW-0560">Oxidoreductase</keyword>
<dbReference type="SUPFAM" id="SSF53901">
    <property type="entry name" value="Thiolase-like"/>
    <property type="match status" value="2"/>
</dbReference>
<keyword evidence="14" id="KW-0808">Transferase</keyword>
<evidence type="ECO:0000256" key="13">
    <source>
        <dbReference type="ARBA" id="ARBA00044883"/>
    </source>
</evidence>
<dbReference type="EMBL" id="BLXT01003749">
    <property type="protein sequence ID" value="GFO05617.1"/>
    <property type="molecule type" value="Genomic_DNA"/>
</dbReference>
<comment type="caution">
    <text evidence="16">The sequence shown here is derived from an EMBL/GenBank/DDBJ whole genome shotgun (WGS) entry which is preliminary data.</text>
</comment>
<keyword evidence="10" id="KW-0443">Lipid metabolism</keyword>
<keyword evidence="7" id="KW-0521">NADP</keyword>
<name>A0AAV4AEF5_9GAST</name>
<dbReference type="EC" id="2.3.1.85" evidence="1"/>
<dbReference type="InterPro" id="IPR014031">
    <property type="entry name" value="Ketoacyl_synth_C"/>
</dbReference>
<keyword evidence="5" id="KW-0378">Hydrolase</keyword>
<dbReference type="SMART" id="SM00825">
    <property type="entry name" value="PKS_KS"/>
    <property type="match status" value="1"/>
</dbReference>
<evidence type="ECO:0000256" key="2">
    <source>
        <dbReference type="ARBA" id="ARBA00018769"/>
    </source>
</evidence>
<keyword evidence="3" id="KW-0596">Phosphopantetheine</keyword>
<feature type="domain" description="Ketosynthase family 3 (KS3)" evidence="15">
    <location>
        <begin position="1"/>
        <end position="342"/>
    </location>
</feature>
<organism evidence="16 17">
    <name type="scientific">Plakobranchus ocellatus</name>
    <dbReference type="NCBI Taxonomy" id="259542"/>
    <lineage>
        <taxon>Eukaryota</taxon>
        <taxon>Metazoa</taxon>
        <taxon>Spiralia</taxon>
        <taxon>Lophotrochozoa</taxon>
        <taxon>Mollusca</taxon>
        <taxon>Gastropoda</taxon>
        <taxon>Heterobranchia</taxon>
        <taxon>Euthyneura</taxon>
        <taxon>Panpulmonata</taxon>
        <taxon>Sacoglossa</taxon>
        <taxon>Placobranchoidea</taxon>
        <taxon>Plakobranchidae</taxon>
        <taxon>Plakobranchus</taxon>
    </lineage>
</organism>
<dbReference type="InterPro" id="IPR016039">
    <property type="entry name" value="Thiolase-like"/>
</dbReference>
<dbReference type="GO" id="GO:0006633">
    <property type="term" value="P:fatty acid biosynthetic process"/>
    <property type="evidence" value="ECO:0007669"/>
    <property type="project" value="UniProtKB-KW"/>
</dbReference>
<dbReference type="GO" id="GO:0016491">
    <property type="term" value="F:oxidoreductase activity"/>
    <property type="evidence" value="ECO:0007669"/>
    <property type="project" value="UniProtKB-KW"/>
</dbReference>
<dbReference type="Gene3D" id="3.40.47.10">
    <property type="match status" value="1"/>
</dbReference>
<evidence type="ECO:0000313" key="17">
    <source>
        <dbReference type="Proteomes" id="UP000735302"/>
    </source>
</evidence>
<evidence type="ECO:0000259" key="15">
    <source>
        <dbReference type="PROSITE" id="PS52004"/>
    </source>
</evidence>
<keyword evidence="17" id="KW-1185">Reference proteome</keyword>
<dbReference type="CDD" id="cd00833">
    <property type="entry name" value="PKS"/>
    <property type="match status" value="1"/>
</dbReference>
<protein>
    <recommendedName>
        <fullName evidence="2">Fatty acid synthase</fullName>
        <ecNumber evidence="1">2.3.1.85</ecNumber>
    </recommendedName>
</protein>
<dbReference type="InterPro" id="IPR020841">
    <property type="entry name" value="PKS_Beta-ketoAc_synthase_dom"/>
</dbReference>
<dbReference type="AlphaFoldDB" id="A0AAV4AEF5"/>
<evidence type="ECO:0000256" key="1">
    <source>
        <dbReference type="ARBA" id="ARBA00012873"/>
    </source>
</evidence>
<evidence type="ECO:0000256" key="4">
    <source>
        <dbReference type="ARBA" id="ARBA00022516"/>
    </source>
</evidence>
<evidence type="ECO:0000256" key="8">
    <source>
        <dbReference type="ARBA" id="ARBA00023002"/>
    </source>
</evidence>
<sequence length="342" mass="37457">MGKLKNITDFDAEFFGVHSKSANTMDPMLRILLEVVYEAIVDAGESLASLKGTRTGVYIGVSVAEFEAALMRKWTDDDSYMVQGCPHSMFPNWINFFFDLRGKLARANNNNKLECPSCAYDTACSTSLVCMDAAERHMRMGIIDAAIVGGCNLMYRPETSKLFMGMSFLGTSACKAFDVAGDGFVRSEVVSAMYLKKRDMAKRIYATLVTTMTNNDGFQPNGILYPNTVAQEELMKDVYSNLKLNPNEVSVRNADTETVTLTAPVTLTETATLTVTLTLTETVTLRVVVILRDIVTLTDTVTLSVTVTPPETVTLSVTVTLTEIIALTITMTLTETITPTIS</sequence>
<dbReference type="Pfam" id="PF02801">
    <property type="entry name" value="Ketoacyl-synt_C"/>
    <property type="match status" value="1"/>
</dbReference>
<accession>A0AAV4AEF5</accession>
<evidence type="ECO:0000256" key="6">
    <source>
        <dbReference type="ARBA" id="ARBA00022832"/>
    </source>
</evidence>
<evidence type="ECO:0000256" key="12">
    <source>
        <dbReference type="ARBA" id="ARBA00023268"/>
    </source>
</evidence>